<organism evidence="1">
    <name type="scientific">Cyanothece sp. (strain PCC 7425 / ATCC 29141)</name>
    <dbReference type="NCBI Taxonomy" id="395961"/>
    <lineage>
        <taxon>Bacteria</taxon>
        <taxon>Bacillati</taxon>
        <taxon>Cyanobacteriota</taxon>
        <taxon>Cyanophyceae</taxon>
        <taxon>Gomontiellales</taxon>
        <taxon>Cyanothecaceae</taxon>
        <taxon>Cyanothece</taxon>
    </lineage>
</organism>
<accession>B8HTQ4</accession>
<dbReference type="HOGENOM" id="CLU_2368165_0_0_3"/>
<dbReference type="STRING" id="395961.Cyan7425_3817"/>
<dbReference type="KEGG" id="cyn:Cyan7425_3817"/>
<sequence length="95" mass="10712">MLADSYLTQLSPFTRYYLRKLFQPTIGWDAVESALDRLSCSEGSQRGAVNELQRLVDLHQELSRRGTAFEAQTLNLEQQVLALLGFTAQNSFSLS</sequence>
<proteinExistence type="predicted"/>
<gene>
    <name evidence="1" type="ordered locus">Cyan7425_3817</name>
</gene>
<name>B8HTQ4_CYAP4</name>
<dbReference type="AlphaFoldDB" id="B8HTQ4"/>
<dbReference type="EMBL" id="CP001344">
    <property type="protein sequence ID" value="ACL46135.1"/>
    <property type="molecule type" value="Genomic_DNA"/>
</dbReference>
<protein>
    <submittedName>
        <fullName evidence="1">Uncharacterized protein</fullName>
    </submittedName>
</protein>
<evidence type="ECO:0000313" key="1">
    <source>
        <dbReference type="EMBL" id="ACL46135.1"/>
    </source>
</evidence>
<reference evidence="1" key="1">
    <citation type="submission" date="2009-01" db="EMBL/GenBank/DDBJ databases">
        <title>Complete sequence of chromosome Cyanothece sp. PCC 7425.</title>
        <authorList>
            <consortium name="US DOE Joint Genome Institute"/>
            <person name="Lucas S."/>
            <person name="Copeland A."/>
            <person name="Lapidus A."/>
            <person name="Glavina del Rio T."/>
            <person name="Dalin E."/>
            <person name="Tice H."/>
            <person name="Bruce D."/>
            <person name="Goodwin L."/>
            <person name="Pitluck S."/>
            <person name="Sims D."/>
            <person name="Meineke L."/>
            <person name="Brettin T."/>
            <person name="Detter J.C."/>
            <person name="Han C."/>
            <person name="Larimer F."/>
            <person name="Land M."/>
            <person name="Hauser L."/>
            <person name="Kyrpides N."/>
            <person name="Ovchinnikova G."/>
            <person name="Liberton M."/>
            <person name="Stoeckel J."/>
            <person name="Banerjee A."/>
            <person name="Singh A."/>
            <person name="Page L."/>
            <person name="Sato H."/>
            <person name="Zhao L."/>
            <person name="Sherman L."/>
            <person name="Pakrasi H."/>
            <person name="Richardson P."/>
        </authorList>
    </citation>
    <scope>NUCLEOTIDE SEQUENCE</scope>
    <source>
        <strain evidence="1">PCC 7425</strain>
    </source>
</reference>